<evidence type="ECO:0000256" key="1">
    <source>
        <dbReference type="ARBA" id="ARBA00010515"/>
    </source>
</evidence>
<dbReference type="InterPro" id="IPR019819">
    <property type="entry name" value="Carboxylesterase_B_CS"/>
</dbReference>
<evidence type="ECO:0000259" key="3">
    <source>
        <dbReference type="Pfam" id="PF00135"/>
    </source>
</evidence>
<dbReference type="Pfam" id="PF00135">
    <property type="entry name" value="COesterase"/>
    <property type="match status" value="2"/>
</dbReference>
<dbReference type="InterPro" id="IPR002168">
    <property type="entry name" value="Lipase_GDXG_HIS_AS"/>
</dbReference>
<dbReference type="SUPFAM" id="SSF53474">
    <property type="entry name" value="alpha/beta-Hydrolases"/>
    <property type="match status" value="2"/>
</dbReference>
<name>A0A7R9GUU8_TIMCR</name>
<dbReference type="InterPro" id="IPR002018">
    <property type="entry name" value="CarbesteraseB"/>
</dbReference>
<dbReference type="PROSITE" id="PS01173">
    <property type="entry name" value="LIPASE_GDXG_HIS"/>
    <property type="match status" value="1"/>
</dbReference>
<feature type="domain" description="Carboxylesterase type B" evidence="3">
    <location>
        <begin position="59"/>
        <end position="201"/>
    </location>
</feature>
<organism evidence="4">
    <name type="scientific">Timema cristinae</name>
    <name type="common">Walking stick</name>
    <dbReference type="NCBI Taxonomy" id="61476"/>
    <lineage>
        <taxon>Eukaryota</taxon>
        <taxon>Metazoa</taxon>
        <taxon>Ecdysozoa</taxon>
        <taxon>Arthropoda</taxon>
        <taxon>Hexapoda</taxon>
        <taxon>Insecta</taxon>
        <taxon>Pterygota</taxon>
        <taxon>Neoptera</taxon>
        <taxon>Polyneoptera</taxon>
        <taxon>Phasmatodea</taxon>
        <taxon>Timematodea</taxon>
        <taxon>Timematoidea</taxon>
        <taxon>Timematidae</taxon>
        <taxon>Timema</taxon>
    </lineage>
</organism>
<gene>
    <name evidence="4" type="ORF">TCEB3V08_LOCUS4667</name>
</gene>
<evidence type="ECO:0000313" key="4">
    <source>
        <dbReference type="EMBL" id="CAD7398799.1"/>
    </source>
</evidence>
<proteinExistence type="inferred from homology"/>
<dbReference type="PANTHER" id="PTHR11559">
    <property type="entry name" value="CARBOXYLESTERASE"/>
    <property type="match status" value="1"/>
</dbReference>
<sequence>MDTQTRSLLGMSTRTHWSTHLASLDSDWSYLDITDCVYVESQFRVWNPPFLEYGDVNDTLVIRTEEGSVRGRTQTSVWGDTYYSFQGIPYAEPPVGNLRFKAPRPVIPWEGVRDALSEGNSCHQSYIEWGKANMSEDCLYLNVYVPQLPSNASESSNLSVLFWIHGGGFSMGSGDAAMWGPDYFVDQNIVVVTINYRLGALEVSSRPRSRSRCCSLFERHLICILLGFLGPRGSESSSRKDDTREVEERGVVTDKRVAWRGVAGECGRMKWMDIEMEQVIPGTGASRRFNECWDEGPGGSTALGPEEHRTLWRRPWESLFHRAISQSGSAFILTSSYNNSVAYKLAEIIGATNLVNNDQVLEFLRSKSASDIIAAQVQIVDVEVYSAIHLTPMQLVVHGCLDSFSITLLYAKTLSTMLSELFIPVVEPKVQDGNEVFLSDDPLTLLQEGRIRDVPYIAGFNSEESKFIEQNLDADPSLWDTYSDLEQFIPSNLNLEKGSPESLELAAQIKEVYFGNQSVGPDTLQELVNILSDNFMTTSSIRSIKLHLARSPAPLFVYLFTYDGMLTVSNYRATYNYTIKGPAHADDLAYLFSFHAAEDLFRPDEAAWNVVRRFTSLWANFIKTGDPTYNEDINWTPATLTNKTYLQIDEELSLHQDLLGDRMALWDSIYQDLQ</sequence>
<dbReference type="AlphaFoldDB" id="A0A7R9GUU8"/>
<evidence type="ECO:0000256" key="2">
    <source>
        <dbReference type="ARBA" id="ARBA00023180"/>
    </source>
</evidence>
<dbReference type="EMBL" id="OC317742">
    <property type="protein sequence ID" value="CAD7398799.1"/>
    <property type="molecule type" value="Genomic_DNA"/>
</dbReference>
<keyword evidence="2" id="KW-0325">Glycoprotein</keyword>
<accession>A0A7R9GUU8</accession>
<dbReference type="PROSITE" id="PS00941">
    <property type="entry name" value="CARBOXYLESTERASE_B_2"/>
    <property type="match status" value="1"/>
</dbReference>
<reference evidence="4" key="1">
    <citation type="submission" date="2020-11" db="EMBL/GenBank/DDBJ databases">
        <authorList>
            <person name="Tran Van P."/>
        </authorList>
    </citation>
    <scope>NUCLEOTIDE SEQUENCE</scope>
</reference>
<dbReference type="InterPro" id="IPR050309">
    <property type="entry name" value="Type-B_Carboxylest/Lipase"/>
</dbReference>
<dbReference type="GO" id="GO:0016787">
    <property type="term" value="F:hydrolase activity"/>
    <property type="evidence" value="ECO:0007669"/>
    <property type="project" value="InterPro"/>
</dbReference>
<protein>
    <recommendedName>
        <fullName evidence="3">Carboxylesterase type B domain-containing protein</fullName>
    </recommendedName>
</protein>
<dbReference type="InterPro" id="IPR029058">
    <property type="entry name" value="AB_hydrolase_fold"/>
</dbReference>
<dbReference type="Gene3D" id="3.40.50.1820">
    <property type="entry name" value="alpha/beta hydrolase"/>
    <property type="match status" value="2"/>
</dbReference>
<feature type="domain" description="Carboxylesterase type B" evidence="3">
    <location>
        <begin position="318"/>
        <end position="666"/>
    </location>
</feature>
<comment type="similarity">
    <text evidence="1">Belongs to the 'GDXG' lipolytic enzyme family.</text>
</comment>